<evidence type="ECO:0000313" key="8">
    <source>
        <dbReference type="Proteomes" id="UP000321797"/>
    </source>
</evidence>
<proteinExistence type="inferred from homology"/>
<protein>
    <submittedName>
        <fullName evidence="7">Dehydrogenase</fullName>
    </submittedName>
</protein>
<comment type="cofactor">
    <cofactor evidence="1">
        <name>FAD</name>
        <dbReference type="ChEBI" id="CHEBI:57692"/>
    </cofactor>
</comment>
<keyword evidence="3" id="KW-0285">Flavoprotein</keyword>
<name>A0A5C7Y457_9MYCO</name>
<dbReference type="Proteomes" id="UP000321797">
    <property type="component" value="Unassembled WGS sequence"/>
</dbReference>
<feature type="domain" description="FAD/NAD(P)-binding" evidence="6">
    <location>
        <begin position="3"/>
        <end position="317"/>
    </location>
</feature>
<dbReference type="PRINTS" id="PR00368">
    <property type="entry name" value="FADPNR"/>
</dbReference>
<keyword evidence="5" id="KW-0560">Oxidoreductase</keyword>
<dbReference type="PRINTS" id="PR00411">
    <property type="entry name" value="PNDRDTASEI"/>
</dbReference>
<evidence type="ECO:0000313" key="7">
    <source>
        <dbReference type="EMBL" id="TXI56689.1"/>
    </source>
</evidence>
<dbReference type="EMBL" id="SSGD01000047">
    <property type="protein sequence ID" value="TXI56689.1"/>
    <property type="molecule type" value="Genomic_DNA"/>
</dbReference>
<evidence type="ECO:0000256" key="5">
    <source>
        <dbReference type="ARBA" id="ARBA00023002"/>
    </source>
</evidence>
<dbReference type="InterPro" id="IPR023753">
    <property type="entry name" value="FAD/NAD-binding_dom"/>
</dbReference>
<dbReference type="InterPro" id="IPR036188">
    <property type="entry name" value="FAD/NAD-bd_sf"/>
</dbReference>
<comment type="similarity">
    <text evidence="2">Belongs to the NADH dehydrogenase family.</text>
</comment>
<dbReference type="GO" id="GO:0003955">
    <property type="term" value="F:NAD(P)H dehydrogenase (quinone) activity"/>
    <property type="evidence" value="ECO:0007669"/>
    <property type="project" value="TreeGrafter"/>
</dbReference>
<evidence type="ECO:0000259" key="6">
    <source>
        <dbReference type="Pfam" id="PF07992"/>
    </source>
</evidence>
<evidence type="ECO:0000256" key="4">
    <source>
        <dbReference type="ARBA" id="ARBA00022827"/>
    </source>
</evidence>
<sequence>MKEILVVGGGFAGVWSAAGAVRAARAAGDGGDELHVTLISDRDDLVVRPRLYEANPDSMRIPLDRILDPIGISRVTAKVIAVDVAAHTVRAGASGGQSVTFAYDRLVLATGSQLLKPIIPGAPSVFDIDTLSTAVALENHLHQLPRRAPSEGQYTAVVVGAGFTGIEIAAELGARIRAVAETDGSAEAVRVVLIDRAEVVGPELGDAPRPYIQRALDELKVEQRLGRTISSAGPDHVVLSDGERIPTATIVWTAGMAASPLTEQIPGERDRFGRLAVDEYLRVVGVSDVYAAGDTAAGVADEGHPTIQSCQHAQPMGKYAGHNVAADLLGGTLLPFTPDPYSNALDLGPAGALTTVGWDRTVESTGPEAKTMKQNINTKFIYPPVDSAAALLSQAGKFSNG</sequence>
<dbReference type="AlphaFoldDB" id="A0A5C7Y457"/>
<dbReference type="GO" id="GO:0019646">
    <property type="term" value="P:aerobic electron transport chain"/>
    <property type="evidence" value="ECO:0007669"/>
    <property type="project" value="TreeGrafter"/>
</dbReference>
<evidence type="ECO:0000256" key="3">
    <source>
        <dbReference type="ARBA" id="ARBA00022630"/>
    </source>
</evidence>
<gene>
    <name evidence="7" type="ORF">E6Q54_09830</name>
</gene>
<evidence type="ECO:0000256" key="1">
    <source>
        <dbReference type="ARBA" id="ARBA00001974"/>
    </source>
</evidence>
<dbReference type="Pfam" id="PF07992">
    <property type="entry name" value="Pyr_redox_2"/>
    <property type="match status" value="1"/>
</dbReference>
<keyword evidence="4" id="KW-0274">FAD</keyword>
<dbReference type="InterPro" id="IPR051169">
    <property type="entry name" value="NADH-Q_oxidoreductase"/>
</dbReference>
<reference evidence="7 8" key="1">
    <citation type="submission" date="2018-09" db="EMBL/GenBank/DDBJ databases">
        <title>Metagenome Assembled Genomes from an Advanced Water Purification Facility.</title>
        <authorList>
            <person name="Stamps B.W."/>
            <person name="Spear J.R."/>
        </authorList>
    </citation>
    <scope>NUCLEOTIDE SEQUENCE [LARGE SCALE GENOMIC DNA]</scope>
    <source>
        <strain evidence="7">Bin_29_2</strain>
    </source>
</reference>
<evidence type="ECO:0000256" key="2">
    <source>
        <dbReference type="ARBA" id="ARBA00005272"/>
    </source>
</evidence>
<comment type="caution">
    <text evidence="7">The sequence shown here is derived from an EMBL/GenBank/DDBJ whole genome shotgun (WGS) entry which is preliminary data.</text>
</comment>
<organism evidence="7 8">
    <name type="scientific">Mycolicibacter arupensis</name>
    <dbReference type="NCBI Taxonomy" id="342002"/>
    <lineage>
        <taxon>Bacteria</taxon>
        <taxon>Bacillati</taxon>
        <taxon>Actinomycetota</taxon>
        <taxon>Actinomycetes</taxon>
        <taxon>Mycobacteriales</taxon>
        <taxon>Mycobacteriaceae</taxon>
        <taxon>Mycolicibacter</taxon>
    </lineage>
</organism>
<accession>A0A5C7Y457</accession>
<dbReference type="PANTHER" id="PTHR42913">
    <property type="entry name" value="APOPTOSIS-INDUCING FACTOR 1"/>
    <property type="match status" value="1"/>
</dbReference>
<dbReference type="Gene3D" id="3.50.50.100">
    <property type="match status" value="1"/>
</dbReference>
<dbReference type="SUPFAM" id="SSF51905">
    <property type="entry name" value="FAD/NAD(P)-binding domain"/>
    <property type="match status" value="1"/>
</dbReference>
<dbReference type="PANTHER" id="PTHR42913:SF3">
    <property type="entry name" value="64 KDA MITOCHONDRIAL NADH DEHYDROGENASE (EUROFUNG)"/>
    <property type="match status" value="1"/>
</dbReference>